<name>A0A6L6X7D7_9ACTN</name>
<dbReference type="AlphaFoldDB" id="A0A6L6X7D7"/>
<dbReference type="InterPro" id="IPR000182">
    <property type="entry name" value="GNAT_dom"/>
</dbReference>
<feature type="region of interest" description="Disordered" evidence="1">
    <location>
        <begin position="1"/>
        <end position="30"/>
    </location>
</feature>
<dbReference type="Pfam" id="PF13527">
    <property type="entry name" value="Acetyltransf_9"/>
    <property type="match status" value="1"/>
</dbReference>
<dbReference type="Proteomes" id="UP000483802">
    <property type="component" value="Unassembled WGS sequence"/>
</dbReference>
<dbReference type="Gene3D" id="3.40.630.30">
    <property type="match status" value="1"/>
</dbReference>
<protein>
    <submittedName>
        <fullName evidence="3">GNAT family N-acetyltransferase</fullName>
    </submittedName>
</protein>
<proteinExistence type="predicted"/>
<evidence type="ECO:0000313" key="4">
    <source>
        <dbReference type="Proteomes" id="UP000483802"/>
    </source>
</evidence>
<comment type="caution">
    <text evidence="3">The sequence shown here is derived from an EMBL/GenBank/DDBJ whole genome shotgun (WGS) entry which is preliminary data.</text>
</comment>
<accession>A0A6L6X7D7</accession>
<reference evidence="3 4" key="1">
    <citation type="submission" date="2019-11" db="EMBL/GenBank/DDBJ databases">
        <title>Streptomyces typhae sp. nov., a novel endophytic actinomycete isolated from the root of cattail pollen (Typha angustifolia L.).</title>
        <authorList>
            <person name="Peng C."/>
        </authorList>
    </citation>
    <scope>NUCLEOTIDE SEQUENCE [LARGE SCALE GENOMIC DNA]</scope>
    <source>
        <strain evidence="4">p1417</strain>
    </source>
</reference>
<gene>
    <name evidence="3" type="ORF">GPA10_34800</name>
</gene>
<feature type="domain" description="N-acetyltransferase" evidence="2">
    <location>
        <begin position="28"/>
        <end position="184"/>
    </location>
</feature>
<dbReference type="InterPro" id="IPR016181">
    <property type="entry name" value="Acyl_CoA_acyltransferase"/>
</dbReference>
<dbReference type="CDD" id="cd04301">
    <property type="entry name" value="NAT_SF"/>
    <property type="match status" value="1"/>
</dbReference>
<dbReference type="GO" id="GO:0016747">
    <property type="term" value="F:acyltransferase activity, transferring groups other than amino-acyl groups"/>
    <property type="evidence" value="ECO:0007669"/>
    <property type="project" value="InterPro"/>
</dbReference>
<organism evidence="3 4">
    <name type="scientific">Streptomyces typhae</name>
    <dbReference type="NCBI Taxonomy" id="2681492"/>
    <lineage>
        <taxon>Bacteria</taxon>
        <taxon>Bacillati</taxon>
        <taxon>Actinomycetota</taxon>
        <taxon>Actinomycetes</taxon>
        <taxon>Kitasatosporales</taxon>
        <taxon>Streptomycetaceae</taxon>
        <taxon>Streptomyces</taxon>
    </lineage>
</organism>
<keyword evidence="4" id="KW-1185">Reference proteome</keyword>
<evidence type="ECO:0000256" key="1">
    <source>
        <dbReference type="SAM" id="MobiDB-lite"/>
    </source>
</evidence>
<evidence type="ECO:0000259" key="2">
    <source>
        <dbReference type="PROSITE" id="PS51186"/>
    </source>
</evidence>
<dbReference type="EMBL" id="WPNZ01000027">
    <property type="protein sequence ID" value="MVO89784.1"/>
    <property type="molecule type" value="Genomic_DNA"/>
</dbReference>
<sequence>MRTQSGSEYGEPVTAPLAPSGSHEAPRAALRTAHTADLAAAELTAARALMDLAFEGDFSDEDWAHGLGGMHALLHDADGTLLAHGSVVQRRVLHNGRSLRVGYVENVAVRPDRQRQGHGGQVMSALERIVDGGYDLGVLSPSDEGEKLYRAHGWVPWPGLVGTLGPQGVEHMPDEDAPMLWNADLDPAHPLLIDWRDGDVF</sequence>
<dbReference type="SUPFAM" id="SSF55729">
    <property type="entry name" value="Acyl-CoA N-acyltransferases (Nat)"/>
    <property type="match status" value="1"/>
</dbReference>
<dbReference type="PROSITE" id="PS51186">
    <property type="entry name" value="GNAT"/>
    <property type="match status" value="1"/>
</dbReference>
<evidence type="ECO:0000313" key="3">
    <source>
        <dbReference type="EMBL" id="MVO89784.1"/>
    </source>
</evidence>
<keyword evidence="3" id="KW-0808">Transferase</keyword>